<keyword evidence="4" id="KW-1185">Reference proteome</keyword>
<keyword evidence="2" id="KW-0472">Membrane</keyword>
<dbReference type="PROSITE" id="PS00414">
    <property type="entry name" value="PROFILIN"/>
    <property type="match status" value="1"/>
</dbReference>
<evidence type="ECO:0000256" key="2">
    <source>
        <dbReference type="SAM" id="Phobius"/>
    </source>
</evidence>
<feature type="transmembrane region" description="Helical" evidence="2">
    <location>
        <begin position="21"/>
        <end position="39"/>
    </location>
</feature>
<accession>A0A1Y6ECQ5</accession>
<dbReference type="EMBL" id="FXWH01000001">
    <property type="protein sequence ID" value="SMQ60266.1"/>
    <property type="molecule type" value="Genomic_DNA"/>
</dbReference>
<dbReference type="OrthoDB" id="9151209at2"/>
<keyword evidence="1" id="KW-0175">Coiled coil</keyword>
<dbReference type="GO" id="GO:0003779">
    <property type="term" value="F:actin binding"/>
    <property type="evidence" value="ECO:0007669"/>
    <property type="project" value="InterPro"/>
</dbReference>
<feature type="coiled-coil region" evidence="1">
    <location>
        <begin position="53"/>
        <end position="106"/>
    </location>
</feature>
<gene>
    <name evidence="3" type="ORF">SAMN06297229_0392</name>
</gene>
<proteinExistence type="predicted"/>
<dbReference type="InterPro" id="IPR027310">
    <property type="entry name" value="Profilin_CS"/>
</dbReference>
<name>A0A1Y6ECQ5_9GAMM</name>
<protein>
    <recommendedName>
        <fullName evidence="5">MSHA biogenesis protein MshJ</fullName>
    </recommendedName>
</protein>
<evidence type="ECO:0000313" key="3">
    <source>
        <dbReference type="EMBL" id="SMQ60266.1"/>
    </source>
</evidence>
<dbReference type="AlphaFoldDB" id="A0A1Y6ECQ5"/>
<keyword evidence="2" id="KW-0812">Transmembrane</keyword>
<keyword evidence="2" id="KW-1133">Transmembrane helix</keyword>
<evidence type="ECO:0008006" key="5">
    <source>
        <dbReference type="Google" id="ProtNLM"/>
    </source>
</evidence>
<reference evidence="4" key="1">
    <citation type="submission" date="2017-04" db="EMBL/GenBank/DDBJ databases">
        <authorList>
            <person name="Varghese N."/>
            <person name="Submissions S."/>
        </authorList>
    </citation>
    <scope>NUCLEOTIDE SEQUENCE [LARGE SCALE GENOMIC DNA]</scope>
</reference>
<dbReference type="RefSeq" id="WP_086433574.1">
    <property type="nucleotide sequence ID" value="NZ_FXWH01000001.1"/>
</dbReference>
<evidence type="ECO:0000256" key="1">
    <source>
        <dbReference type="SAM" id="Coils"/>
    </source>
</evidence>
<sequence length="214" mass="24508">MSRWQVYQDKFYALPQKRRGFWLGAGLIAVTALVGGQVVQPQWDSWRSSLQQETRLQQELTQLQQTAGQTQRALAGDPNAALTAQQQQANERLAEIRQQLREKTAYVNAKDNRALLQAVLAEADNLVVIGAEALPPEPLLMNTDSNANTSIYQHRLRLRIKGSYFEIRDYFAALEELPWSFYWHRLQYSVASYPQGEVEVEIYTLSMEQDYVGV</sequence>
<organism evidence="3 4">
    <name type="scientific">Pseudidiomarina planktonica</name>
    <dbReference type="NCBI Taxonomy" id="1323738"/>
    <lineage>
        <taxon>Bacteria</taxon>
        <taxon>Pseudomonadati</taxon>
        <taxon>Pseudomonadota</taxon>
        <taxon>Gammaproteobacteria</taxon>
        <taxon>Alteromonadales</taxon>
        <taxon>Idiomarinaceae</taxon>
        <taxon>Pseudidiomarina</taxon>
    </lineage>
</organism>
<dbReference type="Proteomes" id="UP000194450">
    <property type="component" value="Unassembled WGS sequence"/>
</dbReference>
<evidence type="ECO:0000313" key="4">
    <source>
        <dbReference type="Proteomes" id="UP000194450"/>
    </source>
</evidence>